<name>A0A0F9QZG3_9ZZZZ</name>
<dbReference type="Pfam" id="PF17762">
    <property type="entry name" value="HTH_ParB"/>
    <property type="match status" value="1"/>
</dbReference>
<protein>
    <recommendedName>
        <fullName evidence="2">ParB/Spo0J HTH domain-containing protein</fullName>
    </recommendedName>
</protein>
<evidence type="ECO:0000256" key="1">
    <source>
        <dbReference type="SAM" id="MobiDB-lite"/>
    </source>
</evidence>
<comment type="caution">
    <text evidence="3">The sequence shown here is derived from an EMBL/GenBank/DDBJ whole genome shotgun (WGS) entry which is preliminary data.</text>
</comment>
<evidence type="ECO:0000313" key="3">
    <source>
        <dbReference type="EMBL" id="KKN18526.1"/>
    </source>
</evidence>
<dbReference type="Gene3D" id="1.10.10.2830">
    <property type="match status" value="1"/>
</dbReference>
<accession>A0A0F9QZG3</accession>
<feature type="non-terminal residue" evidence="3">
    <location>
        <position position="148"/>
    </location>
</feature>
<proteinExistence type="predicted"/>
<sequence length="148" mass="16574">MKGTALEQDEIQLHENLKRLPLSHIDQATSFVRLREKYNLTEKQVAHIVGKSISHISQHITILKSGSAILDALSKNSITFSVARELSHIKNDQYRNRYLEYAITSGASLKTIESWVKELKQEPLDEQPTPALTALPSSPGNNEPPTCD</sequence>
<organism evidence="3">
    <name type="scientific">marine sediment metagenome</name>
    <dbReference type="NCBI Taxonomy" id="412755"/>
    <lineage>
        <taxon>unclassified sequences</taxon>
        <taxon>metagenomes</taxon>
        <taxon>ecological metagenomes</taxon>
    </lineage>
</organism>
<dbReference type="GO" id="GO:0007059">
    <property type="term" value="P:chromosome segregation"/>
    <property type="evidence" value="ECO:0007669"/>
    <property type="project" value="TreeGrafter"/>
</dbReference>
<feature type="compositionally biased region" description="Polar residues" evidence="1">
    <location>
        <begin position="135"/>
        <end position="148"/>
    </location>
</feature>
<feature type="domain" description="ParB/Spo0J HTH" evidence="2">
    <location>
        <begin position="22"/>
        <end position="121"/>
    </location>
</feature>
<dbReference type="PANTHER" id="PTHR33375">
    <property type="entry name" value="CHROMOSOME-PARTITIONING PROTEIN PARB-RELATED"/>
    <property type="match status" value="1"/>
</dbReference>
<dbReference type="SUPFAM" id="SSF109709">
    <property type="entry name" value="KorB DNA-binding domain-like"/>
    <property type="match status" value="1"/>
</dbReference>
<dbReference type="GO" id="GO:0005694">
    <property type="term" value="C:chromosome"/>
    <property type="evidence" value="ECO:0007669"/>
    <property type="project" value="TreeGrafter"/>
</dbReference>
<gene>
    <name evidence="3" type="ORF">LCGC14_0954750</name>
</gene>
<dbReference type="AlphaFoldDB" id="A0A0F9QZG3"/>
<feature type="region of interest" description="Disordered" evidence="1">
    <location>
        <begin position="123"/>
        <end position="148"/>
    </location>
</feature>
<dbReference type="InterPro" id="IPR041468">
    <property type="entry name" value="HTH_ParB/Spo0J"/>
</dbReference>
<dbReference type="EMBL" id="LAZR01003418">
    <property type="protein sequence ID" value="KKN18526.1"/>
    <property type="molecule type" value="Genomic_DNA"/>
</dbReference>
<dbReference type="InterPro" id="IPR050336">
    <property type="entry name" value="Chromosome_partition/occlusion"/>
</dbReference>
<reference evidence="3" key="1">
    <citation type="journal article" date="2015" name="Nature">
        <title>Complex archaea that bridge the gap between prokaryotes and eukaryotes.</title>
        <authorList>
            <person name="Spang A."/>
            <person name="Saw J.H."/>
            <person name="Jorgensen S.L."/>
            <person name="Zaremba-Niedzwiedzka K."/>
            <person name="Martijn J."/>
            <person name="Lind A.E."/>
            <person name="van Eijk R."/>
            <person name="Schleper C."/>
            <person name="Guy L."/>
            <person name="Ettema T.J."/>
        </authorList>
    </citation>
    <scope>NUCLEOTIDE SEQUENCE</scope>
</reference>
<evidence type="ECO:0000259" key="2">
    <source>
        <dbReference type="Pfam" id="PF17762"/>
    </source>
</evidence>
<dbReference type="PANTHER" id="PTHR33375:SF1">
    <property type="entry name" value="CHROMOSOME-PARTITIONING PROTEIN PARB-RELATED"/>
    <property type="match status" value="1"/>
</dbReference>